<sequence length="111" mass="12901">MAVFLGIAVVSLLTLTNEFHEFGLGQRSHTLFTAQLKRLILTRRKRKRNRHSDEQDGFAKLCHGNLQFNRLQFKINQYALEYALRYALRVKICCSVHAHCCFIFIALLTGF</sequence>
<evidence type="ECO:0000313" key="2">
    <source>
        <dbReference type="Proteomes" id="UP000249794"/>
    </source>
</evidence>
<gene>
    <name evidence="1" type="ORF">DCF15_14285</name>
</gene>
<comment type="caution">
    <text evidence="1">The sequence shown here is derived from an EMBL/GenBank/DDBJ whole genome shotgun (WGS) entry which is preliminary data.</text>
</comment>
<proteinExistence type="predicted"/>
<protein>
    <submittedName>
        <fullName evidence="1">Uncharacterized protein</fullName>
    </submittedName>
</protein>
<dbReference type="AlphaFoldDB" id="A0A2W4X8H7"/>
<accession>A0A2W4X8H7</accession>
<evidence type="ECO:0000313" key="1">
    <source>
        <dbReference type="EMBL" id="PZO52017.1"/>
    </source>
</evidence>
<dbReference type="EMBL" id="QBMP01000156">
    <property type="protein sequence ID" value="PZO52017.1"/>
    <property type="molecule type" value="Genomic_DNA"/>
</dbReference>
<reference evidence="2" key="1">
    <citation type="submission" date="2018-04" db="EMBL/GenBank/DDBJ databases">
        <authorList>
            <person name="Cornet L."/>
        </authorList>
    </citation>
    <scope>NUCLEOTIDE SEQUENCE [LARGE SCALE GENOMIC DNA]</scope>
</reference>
<reference evidence="1 2" key="2">
    <citation type="submission" date="2018-06" db="EMBL/GenBank/DDBJ databases">
        <title>Metagenomic assembly of (sub)arctic Cyanobacteria and their associated microbiome from non-axenic cultures.</title>
        <authorList>
            <person name="Baurain D."/>
        </authorList>
    </citation>
    <scope>NUCLEOTIDE SEQUENCE [LARGE SCALE GENOMIC DNA]</scope>
    <source>
        <strain evidence="1">ULC027bin1</strain>
    </source>
</reference>
<organism evidence="1 2">
    <name type="scientific">Phormidesmis priestleyi</name>
    <dbReference type="NCBI Taxonomy" id="268141"/>
    <lineage>
        <taxon>Bacteria</taxon>
        <taxon>Bacillati</taxon>
        <taxon>Cyanobacteriota</taxon>
        <taxon>Cyanophyceae</taxon>
        <taxon>Leptolyngbyales</taxon>
        <taxon>Leptolyngbyaceae</taxon>
        <taxon>Phormidesmis</taxon>
    </lineage>
</organism>
<dbReference type="Proteomes" id="UP000249794">
    <property type="component" value="Unassembled WGS sequence"/>
</dbReference>
<name>A0A2W4X8H7_9CYAN</name>